<protein>
    <submittedName>
        <fullName evidence="2">Uncharacterized protein</fullName>
    </submittedName>
</protein>
<proteinExistence type="predicted"/>
<comment type="caution">
    <text evidence="2">The sequence shown here is derived from an EMBL/GenBank/DDBJ whole genome shotgun (WGS) entry which is preliminary data.</text>
</comment>
<gene>
    <name evidence="2" type="ORF">FRX31_021734</name>
</gene>
<organism evidence="2 3">
    <name type="scientific">Thalictrum thalictroides</name>
    <name type="common">Rue-anemone</name>
    <name type="synonym">Anemone thalictroides</name>
    <dbReference type="NCBI Taxonomy" id="46969"/>
    <lineage>
        <taxon>Eukaryota</taxon>
        <taxon>Viridiplantae</taxon>
        <taxon>Streptophyta</taxon>
        <taxon>Embryophyta</taxon>
        <taxon>Tracheophyta</taxon>
        <taxon>Spermatophyta</taxon>
        <taxon>Magnoliopsida</taxon>
        <taxon>Ranunculales</taxon>
        <taxon>Ranunculaceae</taxon>
        <taxon>Thalictroideae</taxon>
        <taxon>Thalictrum</taxon>
    </lineage>
</organism>
<name>A0A7J6VWY0_THATH</name>
<feature type="region of interest" description="Disordered" evidence="1">
    <location>
        <begin position="38"/>
        <end position="59"/>
    </location>
</feature>
<dbReference type="EMBL" id="JABWDY010026436">
    <property type="protein sequence ID" value="KAF5188680.1"/>
    <property type="molecule type" value="Genomic_DNA"/>
</dbReference>
<dbReference type="AlphaFoldDB" id="A0A7J6VWY0"/>
<evidence type="ECO:0000313" key="3">
    <source>
        <dbReference type="Proteomes" id="UP000554482"/>
    </source>
</evidence>
<evidence type="ECO:0000313" key="2">
    <source>
        <dbReference type="EMBL" id="KAF5188680.1"/>
    </source>
</evidence>
<dbReference type="Proteomes" id="UP000554482">
    <property type="component" value="Unassembled WGS sequence"/>
</dbReference>
<reference evidence="2 3" key="1">
    <citation type="submission" date="2020-06" db="EMBL/GenBank/DDBJ databases">
        <title>Transcriptomic and genomic resources for Thalictrum thalictroides and T. hernandezii: Facilitating candidate gene discovery in an emerging model plant lineage.</title>
        <authorList>
            <person name="Arias T."/>
            <person name="Riano-Pachon D.M."/>
            <person name="Di Stilio V.S."/>
        </authorList>
    </citation>
    <scope>NUCLEOTIDE SEQUENCE [LARGE SCALE GENOMIC DNA]</scope>
    <source>
        <strain evidence="3">cv. WT478/WT964</strain>
        <tissue evidence="2">Leaves</tissue>
    </source>
</reference>
<sequence>MVNARFLAKLPRKVLVQAEDKSFQIEWLRQASKGEEVDLQERSKGGTFMEEPNGSITGTVEANGRGDFLRFVVFNRSAGKFRTICFPAGFKGQVWSLLGSQIRGMLDIERKEEEDYQAPPSFMQNQSQ</sequence>
<evidence type="ECO:0000256" key="1">
    <source>
        <dbReference type="SAM" id="MobiDB-lite"/>
    </source>
</evidence>
<keyword evidence="3" id="KW-1185">Reference proteome</keyword>
<accession>A0A7J6VWY0</accession>